<dbReference type="OMA" id="SKLCWQA"/>
<evidence type="ECO:0000259" key="5">
    <source>
        <dbReference type="Pfam" id="PF01975"/>
    </source>
</evidence>
<evidence type="ECO:0000256" key="4">
    <source>
        <dbReference type="SAM" id="MobiDB-lite"/>
    </source>
</evidence>
<dbReference type="eggNOG" id="ENOG502QQ6E">
    <property type="taxonomic scope" value="Eukaryota"/>
</dbReference>
<evidence type="ECO:0000313" key="7">
    <source>
        <dbReference type="Proteomes" id="UP000001514"/>
    </source>
</evidence>
<dbReference type="InParanoid" id="D8RHP7"/>
<dbReference type="HAMAP" id="MF_00060">
    <property type="entry name" value="SurE"/>
    <property type="match status" value="1"/>
</dbReference>
<accession>D8RHP7</accession>
<evidence type="ECO:0000256" key="2">
    <source>
        <dbReference type="ARBA" id="ARBA00022723"/>
    </source>
</evidence>
<dbReference type="HOGENOM" id="CLU_045192_2_0_1"/>
<comment type="similarity">
    <text evidence="1">Belongs to the SurE nucleotidase family.</text>
</comment>
<keyword evidence="2" id="KW-0479">Metal-binding</keyword>
<dbReference type="AlphaFoldDB" id="D8RHP7"/>
<dbReference type="InterPro" id="IPR002828">
    <property type="entry name" value="SurE-like_Pase/nucleotidase"/>
</dbReference>
<evidence type="ECO:0000256" key="1">
    <source>
        <dbReference type="ARBA" id="ARBA00011062"/>
    </source>
</evidence>
<dbReference type="STRING" id="88036.D8RHP7"/>
<keyword evidence="3" id="KW-0378">Hydrolase</keyword>
<feature type="domain" description="Survival protein SurE-like phosphatase/nucleotidase" evidence="5">
    <location>
        <begin position="36"/>
        <end position="229"/>
    </location>
</feature>
<name>D8RHP7_SELML</name>
<evidence type="ECO:0000313" key="6">
    <source>
        <dbReference type="EMBL" id="EFJ28323.1"/>
    </source>
</evidence>
<dbReference type="Gramene" id="EFJ28323">
    <property type="protein sequence ID" value="EFJ28323"/>
    <property type="gene ID" value="SELMODRAFT_441080"/>
</dbReference>
<dbReference type="SUPFAM" id="SSF64167">
    <property type="entry name" value="SurE-like"/>
    <property type="match status" value="1"/>
</dbReference>
<gene>
    <name evidence="6" type="ORF">SELMODRAFT_441080</name>
</gene>
<reference evidence="6 7" key="1">
    <citation type="journal article" date="2011" name="Science">
        <title>The Selaginella genome identifies genetic changes associated with the evolution of vascular plants.</title>
        <authorList>
            <person name="Banks J.A."/>
            <person name="Nishiyama T."/>
            <person name="Hasebe M."/>
            <person name="Bowman J.L."/>
            <person name="Gribskov M."/>
            <person name="dePamphilis C."/>
            <person name="Albert V.A."/>
            <person name="Aono N."/>
            <person name="Aoyama T."/>
            <person name="Ambrose B.A."/>
            <person name="Ashton N.W."/>
            <person name="Axtell M.J."/>
            <person name="Barker E."/>
            <person name="Barker M.S."/>
            <person name="Bennetzen J.L."/>
            <person name="Bonawitz N.D."/>
            <person name="Chapple C."/>
            <person name="Cheng C."/>
            <person name="Correa L.G."/>
            <person name="Dacre M."/>
            <person name="DeBarry J."/>
            <person name="Dreyer I."/>
            <person name="Elias M."/>
            <person name="Engstrom E.M."/>
            <person name="Estelle M."/>
            <person name="Feng L."/>
            <person name="Finet C."/>
            <person name="Floyd S.K."/>
            <person name="Frommer W.B."/>
            <person name="Fujita T."/>
            <person name="Gramzow L."/>
            <person name="Gutensohn M."/>
            <person name="Harholt J."/>
            <person name="Hattori M."/>
            <person name="Heyl A."/>
            <person name="Hirai T."/>
            <person name="Hiwatashi Y."/>
            <person name="Ishikawa M."/>
            <person name="Iwata M."/>
            <person name="Karol K.G."/>
            <person name="Koehler B."/>
            <person name="Kolukisaoglu U."/>
            <person name="Kubo M."/>
            <person name="Kurata T."/>
            <person name="Lalonde S."/>
            <person name="Li K."/>
            <person name="Li Y."/>
            <person name="Litt A."/>
            <person name="Lyons E."/>
            <person name="Manning G."/>
            <person name="Maruyama T."/>
            <person name="Michael T.P."/>
            <person name="Mikami K."/>
            <person name="Miyazaki S."/>
            <person name="Morinaga S."/>
            <person name="Murata T."/>
            <person name="Mueller-Roeber B."/>
            <person name="Nelson D.R."/>
            <person name="Obara M."/>
            <person name="Oguri Y."/>
            <person name="Olmstead R.G."/>
            <person name="Onodera N."/>
            <person name="Petersen B.L."/>
            <person name="Pils B."/>
            <person name="Prigge M."/>
            <person name="Rensing S.A."/>
            <person name="Riano-Pachon D.M."/>
            <person name="Roberts A.W."/>
            <person name="Sato Y."/>
            <person name="Scheller H.V."/>
            <person name="Schulz B."/>
            <person name="Schulz C."/>
            <person name="Shakirov E.V."/>
            <person name="Shibagaki N."/>
            <person name="Shinohara N."/>
            <person name="Shippen D.E."/>
            <person name="Soerensen I."/>
            <person name="Sotooka R."/>
            <person name="Sugimoto N."/>
            <person name="Sugita M."/>
            <person name="Sumikawa N."/>
            <person name="Tanurdzic M."/>
            <person name="Theissen G."/>
            <person name="Ulvskov P."/>
            <person name="Wakazuki S."/>
            <person name="Weng J.K."/>
            <person name="Willats W.W."/>
            <person name="Wipf D."/>
            <person name="Wolf P.G."/>
            <person name="Yang L."/>
            <person name="Zimmer A.D."/>
            <person name="Zhu Q."/>
            <person name="Mitros T."/>
            <person name="Hellsten U."/>
            <person name="Loque D."/>
            <person name="Otillar R."/>
            <person name="Salamov A."/>
            <person name="Schmutz J."/>
            <person name="Shapiro H."/>
            <person name="Lindquist E."/>
            <person name="Lucas S."/>
            <person name="Rokhsar D."/>
            <person name="Grigoriev I.V."/>
        </authorList>
    </citation>
    <scope>NUCLEOTIDE SEQUENCE [LARGE SCALE GENOMIC DNA]</scope>
</reference>
<protein>
    <recommendedName>
        <fullName evidence="5">Survival protein SurE-like phosphatase/nucleotidase domain-containing protein</fullName>
    </recommendedName>
</protein>
<dbReference type="KEGG" id="smo:SELMODRAFT_441080"/>
<evidence type="ECO:0000256" key="3">
    <source>
        <dbReference type="ARBA" id="ARBA00022801"/>
    </source>
</evidence>
<organism evidence="7">
    <name type="scientific">Selaginella moellendorffii</name>
    <name type="common">Spikemoss</name>
    <dbReference type="NCBI Taxonomy" id="88036"/>
    <lineage>
        <taxon>Eukaryota</taxon>
        <taxon>Viridiplantae</taxon>
        <taxon>Streptophyta</taxon>
        <taxon>Embryophyta</taxon>
        <taxon>Tracheophyta</taxon>
        <taxon>Lycopodiopsida</taxon>
        <taxon>Selaginellales</taxon>
        <taxon>Selaginellaceae</taxon>
        <taxon>Selaginella</taxon>
    </lineage>
</organism>
<keyword evidence="7" id="KW-1185">Reference proteome</keyword>
<dbReference type="GO" id="GO:0046872">
    <property type="term" value="F:metal ion binding"/>
    <property type="evidence" value="ECO:0007669"/>
    <property type="project" value="UniProtKB-KW"/>
</dbReference>
<dbReference type="Proteomes" id="UP000001514">
    <property type="component" value="Unassembled WGS sequence"/>
</dbReference>
<dbReference type="PANTHER" id="PTHR30457:SF0">
    <property type="entry name" value="PHOSPHATASE, PUTATIVE (AFU_ORTHOLOGUE AFUA_4G01070)-RELATED"/>
    <property type="match status" value="1"/>
</dbReference>
<dbReference type="Pfam" id="PF01975">
    <property type="entry name" value="SurE"/>
    <property type="match status" value="1"/>
</dbReference>
<sequence length="414" mass="43478">MSSAMPNFVAGLKDALPGTPSENGGDAATPDARPRVLITNDDGIAAPGLGALVQALVRGGRCNVNVCAPDSDKSGTGHGITARGVLEVGAVEIPGTSASHEVGGTPVDCVSLGLSGALFPWSKPDLVISGINKGSNCGLHIIYSGTVAAAREACIWGVPSLSISYDWVRGKCKEEDFRLAAGAVIPLIHAALQDIQQGKFPAGCFFNIDIPTDVEHNKGFKVTSQGNSRLGSQWRAVSTQRRIASYMRGREPGMGVQLAQIGLAASAAGAARKANFPSKTVEVETVAGPENGTQQPSPQKQLFQLEVSERESGEDDPELDRGSLDAGYITITPLGLTTHLDADTAQSATKWVCSAVEVTAAVFSDMNEAVYSLMVMDLSSLTSKAMSFSSNFGEFYALRHLNIVNEDNRAFHSK</sequence>
<dbReference type="FunCoup" id="D8RHP7">
    <property type="interactions" value="92"/>
</dbReference>
<dbReference type="InterPro" id="IPR036523">
    <property type="entry name" value="SurE-like_sf"/>
</dbReference>
<feature type="region of interest" description="Disordered" evidence="4">
    <location>
        <begin position="11"/>
        <end position="33"/>
    </location>
</feature>
<dbReference type="EMBL" id="GL377579">
    <property type="protein sequence ID" value="EFJ28323.1"/>
    <property type="molecule type" value="Genomic_DNA"/>
</dbReference>
<proteinExistence type="inferred from homology"/>
<dbReference type="GO" id="GO:0008252">
    <property type="term" value="F:nucleotidase activity"/>
    <property type="evidence" value="ECO:0007669"/>
    <property type="project" value="InterPro"/>
</dbReference>
<dbReference type="PANTHER" id="PTHR30457">
    <property type="entry name" value="5'-NUCLEOTIDASE SURE"/>
    <property type="match status" value="1"/>
</dbReference>
<dbReference type="NCBIfam" id="TIGR00087">
    <property type="entry name" value="surE"/>
    <property type="match status" value="1"/>
</dbReference>
<dbReference type="InterPro" id="IPR030048">
    <property type="entry name" value="SurE"/>
</dbReference>
<dbReference type="Gene3D" id="3.40.1210.10">
    <property type="entry name" value="Survival protein SurE-like phosphatase/nucleotidase"/>
    <property type="match status" value="1"/>
</dbReference>